<evidence type="ECO:0000256" key="1">
    <source>
        <dbReference type="SAM" id="SignalP"/>
    </source>
</evidence>
<dbReference type="Proteomes" id="UP001175227">
    <property type="component" value="Unassembled WGS sequence"/>
</dbReference>
<gene>
    <name evidence="2" type="ORF">IW261DRAFT_1534395</name>
</gene>
<sequence>MTGICHFLGVLSISAIYQGWICAHSCLYPCIMNDINSCNDWVDYSTEATAGRPGNEAFGRARFRIVRHDSEIESLTLPTMPRCVSLAL</sequence>
<organism evidence="2 3">
    <name type="scientific">Armillaria novae-zelandiae</name>
    <dbReference type="NCBI Taxonomy" id="153914"/>
    <lineage>
        <taxon>Eukaryota</taxon>
        <taxon>Fungi</taxon>
        <taxon>Dikarya</taxon>
        <taxon>Basidiomycota</taxon>
        <taxon>Agaricomycotina</taxon>
        <taxon>Agaricomycetes</taxon>
        <taxon>Agaricomycetidae</taxon>
        <taxon>Agaricales</taxon>
        <taxon>Marasmiineae</taxon>
        <taxon>Physalacriaceae</taxon>
        <taxon>Armillaria</taxon>
    </lineage>
</organism>
<dbReference type="EMBL" id="JAUEPR010000179">
    <property type="protein sequence ID" value="KAK0460322.1"/>
    <property type="molecule type" value="Genomic_DNA"/>
</dbReference>
<feature type="chain" id="PRO_5041299218" description="Secreted protein" evidence="1">
    <location>
        <begin position="24"/>
        <end position="88"/>
    </location>
</feature>
<evidence type="ECO:0000313" key="2">
    <source>
        <dbReference type="EMBL" id="KAK0460322.1"/>
    </source>
</evidence>
<dbReference type="AlphaFoldDB" id="A0AA39N727"/>
<keyword evidence="1" id="KW-0732">Signal</keyword>
<keyword evidence="3" id="KW-1185">Reference proteome</keyword>
<comment type="caution">
    <text evidence="2">The sequence shown here is derived from an EMBL/GenBank/DDBJ whole genome shotgun (WGS) entry which is preliminary data.</text>
</comment>
<protein>
    <recommendedName>
        <fullName evidence="4">Secreted protein</fullName>
    </recommendedName>
</protein>
<evidence type="ECO:0008006" key="4">
    <source>
        <dbReference type="Google" id="ProtNLM"/>
    </source>
</evidence>
<evidence type="ECO:0000313" key="3">
    <source>
        <dbReference type="Proteomes" id="UP001175227"/>
    </source>
</evidence>
<feature type="signal peptide" evidence="1">
    <location>
        <begin position="1"/>
        <end position="23"/>
    </location>
</feature>
<reference evidence="2" key="1">
    <citation type="submission" date="2023-06" db="EMBL/GenBank/DDBJ databases">
        <authorList>
            <consortium name="Lawrence Berkeley National Laboratory"/>
            <person name="Ahrendt S."/>
            <person name="Sahu N."/>
            <person name="Indic B."/>
            <person name="Wong-Bajracharya J."/>
            <person name="Merenyi Z."/>
            <person name="Ke H.-M."/>
            <person name="Monk M."/>
            <person name="Kocsube S."/>
            <person name="Drula E."/>
            <person name="Lipzen A."/>
            <person name="Balint B."/>
            <person name="Henrissat B."/>
            <person name="Andreopoulos B."/>
            <person name="Martin F.M."/>
            <person name="Harder C.B."/>
            <person name="Rigling D."/>
            <person name="Ford K.L."/>
            <person name="Foster G.D."/>
            <person name="Pangilinan J."/>
            <person name="Papanicolaou A."/>
            <person name="Barry K."/>
            <person name="LaButti K."/>
            <person name="Viragh M."/>
            <person name="Koriabine M."/>
            <person name="Yan M."/>
            <person name="Riley R."/>
            <person name="Champramary S."/>
            <person name="Plett K.L."/>
            <person name="Tsai I.J."/>
            <person name="Slot J."/>
            <person name="Sipos G."/>
            <person name="Plett J."/>
            <person name="Nagy L.G."/>
            <person name="Grigoriev I.V."/>
        </authorList>
    </citation>
    <scope>NUCLEOTIDE SEQUENCE</scope>
    <source>
        <strain evidence="2">ICMP 16352</strain>
    </source>
</reference>
<name>A0AA39N727_9AGAR</name>
<proteinExistence type="predicted"/>
<accession>A0AA39N727</accession>